<dbReference type="InterPro" id="IPR023296">
    <property type="entry name" value="Glyco_hydro_beta-prop_sf"/>
</dbReference>
<dbReference type="eggNOG" id="COG1621">
    <property type="taxonomic scope" value="Bacteria"/>
</dbReference>
<dbReference type="RefSeq" id="WP_008628525.1">
    <property type="nucleotide sequence ID" value="NZ_GL883869.1"/>
</dbReference>
<keyword evidence="2" id="KW-1185">Reference proteome</keyword>
<name>F3QWE1_9BACT</name>
<accession>F3QWE1</accession>
<dbReference type="OrthoDB" id="9794572at2"/>
<dbReference type="HOGENOM" id="CLU_026773_0_0_10"/>
<dbReference type="Gene3D" id="2.115.10.20">
    <property type="entry name" value="Glycosyl hydrolase domain, family 43"/>
    <property type="match status" value="1"/>
</dbReference>
<gene>
    <name evidence="1" type="ORF">HMPREF9442_02523</name>
</gene>
<dbReference type="SUPFAM" id="SSF75005">
    <property type="entry name" value="Arabinanase/levansucrase/invertase"/>
    <property type="match status" value="2"/>
</dbReference>
<comment type="caution">
    <text evidence="1">The sequence shown here is derived from an EMBL/GenBank/DDBJ whole genome shotgun (WGS) entry which is preliminary data.</text>
</comment>
<dbReference type="EMBL" id="AFBR01000071">
    <property type="protein sequence ID" value="EGG52165.1"/>
    <property type="molecule type" value="Genomic_DNA"/>
</dbReference>
<proteinExistence type="predicted"/>
<dbReference type="AlphaFoldDB" id="F3QWE1"/>
<sequence length="539" mass="60891">MKRLFMLSLAVAFGWGARAQVTERERPSDWKYLVEGARFMDRLQPMKGEVLSADVWGADSVRPRLVDNGIELAGTSFWGGNILREPDGKYHLFVCGWPENSPKGHMFWPNSTVYHAVGERLEGPYTVRDTIGKGHNPEAFRLADGRVVVYVIDGYYIAPSVKGPWQYRRFTFNTRNRNIVEGLSNLTFARRPDGSYLMVCRGGGVWVSRDGLAPYEQLSDRSVYPPVEGRFEDPVVWRDSLQYHLIVNDWLGRIAYYQRSKDGLHWVTEQGEAYVPGVSVHPDGRVEHWFKYERPKVFQDEAGRAVQMNFAVIDTIKWEDQPNDNHSSKNICIPLNPGLRLEVLNKEPITAGTKAIEVRIRAEQGFNPQKDIDVRSLRFGSFTEVNFGRGSKVVRTRKEGKDLIAVFDGAGSGIGPDEFAPKLLGRGKKGGLLYGYASLPYVDYRPAMLSAAYPMYDKERQALILEVKNYGLSASRPSRVAVQADGRTLAEGEVGKLLPYGVQELRMKTAFAPTAKELSTLTVVFYTDGQETRRDILRY</sequence>
<protein>
    <submittedName>
        <fullName evidence="1">Uncharacterized protein</fullName>
    </submittedName>
</protein>
<reference evidence="1 2" key="1">
    <citation type="submission" date="2011-02" db="EMBL/GenBank/DDBJ databases">
        <authorList>
            <person name="Weinstock G."/>
            <person name="Sodergren E."/>
            <person name="Clifton S."/>
            <person name="Fulton L."/>
            <person name="Fulton B."/>
            <person name="Courtney L."/>
            <person name="Fronick C."/>
            <person name="Harrison M."/>
            <person name="Strong C."/>
            <person name="Farmer C."/>
            <person name="Delahaunty K."/>
            <person name="Markovic C."/>
            <person name="Hall O."/>
            <person name="Minx P."/>
            <person name="Tomlinson C."/>
            <person name="Mitreva M."/>
            <person name="Hou S."/>
            <person name="Chen J."/>
            <person name="Wollam A."/>
            <person name="Pepin K.H."/>
            <person name="Johnson M."/>
            <person name="Bhonagiri V."/>
            <person name="Zhang X."/>
            <person name="Suruliraj S."/>
            <person name="Warren W."/>
            <person name="Chinwalla A."/>
            <person name="Mardis E.R."/>
            <person name="Wilson R.K."/>
        </authorList>
    </citation>
    <scope>NUCLEOTIDE SEQUENCE [LARGE SCALE GENOMIC DNA]</scope>
    <source>
        <strain evidence="1 2">YIT 11841</strain>
    </source>
</reference>
<evidence type="ECO:0000313" key="1">
    <source>
        <dbReference type="EMBL" id="EGG52165.1"/>
    </source>
</evidence>
<dbReference type="STRING" id="762982.HMPREF9442_02523"/>
<dbReference type="CDD" id="cd08994">
    <property type="entry name" value="GH43_62_32_68_117_130-like"/>
    <property type="match status" value="1"/>
</dbReference>
<dbReference type="Proteomes" id="UP000005546">
    <property type="component" value="Unassembled WGS sequence"/>
</dbReference>
<evidence type="ECO:0000313" key="2">
    <source>
        <dbReference type="Proteomes" id="UP000005546"/>
    </source>
</evidence>
<organism evidence="1 2">
    <name type="scientific">Paraprevotella xylaniphila YIT 11841</name>
    <dbReference type="NCBI Taxonomy" id="762982"/>
    <lineage>
        <taxon>Bacteria</taxon>
        <taxon>Pseudomonadati</taxon>
        <taxon>Bacteroidota</taxon>
        <taxon>Bacteroidia</taxon>
        <taxon>Bacteroidales</taxon>
        <taxon>Prevotellaceae</taxon>
        <taxon>Paraprevotella</taxon>
    </lineage>
</organism>